<protein>
    <submittedName>
        <fullName evidence="2">Uncharacterized protein</fullName>
    </submittedName>
</protein>
<dbReference type="EMBL" id="WHWC01000002">
    <property type="protein sequence ID" value="KAG8389125.1"/>
    <property type="molecule type" value="Genomic_DNA"/>
</dbReference>
<keyword evidence="1" id="KW-0472">Membrane</keyword>
<dbReference type="AlphaFoldDB" id="A0AAV6YCF1"/>
<keyword evidence="1" id="KW-0812">Transmembrane</keyword>
<sequence length="207" mass="23087">MESFDHIKSQYAILTTTFILLEGGLVAFIALDHRWEKVEPLLIFGADACFFILVPLSMTSIFFQDIPFDPTGELDNIQAFVKENVDVFEWVGISIVIIQARFSPLIIIIVFLTHFLTYIRCIISIWFPTLSKNSNTSVVLALSLLFAIILRSLVSGQRVDGDDIEGDYGSSSSTRDPLINPYSSQASAAIRGDSDIWSSRMRAKVGI</sequence>
<reference evidence="2" key="1">
    <citation type="submission" date="2019-10" db="EMBL/GenBank/DDBJ databases">
        <authorList>
            <person name="Zhang R."/>
            <person name="Pan Y."/>
            <person name="Wang J."/>
            <person name="Ma R."/>
            <person name="Yu S."/>
        </authorList>
    </citation>
    <scope>NUCLEOTIDE SEQUENCE</scope>
    <source>
        <strain evidence="2">LA-IB0</strain>
        <tissue evidence="2">Leaf</tissue>
    </source>
</reference>
<gene>
    <name evidence="2" type="ORF">BUALT_Bualt02G0196700</name>
</gene>
<comment type="caution">
    <text evidence="2">The sequence shown here is derived from an EMBL/GenBank/DDBJ whole genome shotgun (WGS) entry which is preliminary data.</text>
</comment>
<feature type="transmembrane region" description="Helical" evidence="1">
    <location>
        <begin position="43"/>
        <end position="63"/>
    </location>
</feature>
<name>A0AAV6YCF1_9LAMI</name>
<dbReference type="Proteomes" id="UP000826271">
    <property type="component" value="Unassembled WGS sequence"/>
</dbReference>
<evidence type="ECO:0000313" key="3">
    <source>
        <dbReference type="Proteomes" id="UP000826271"/>
    </source>
</evidence>
<keyword evidence="1" id="KW-1133">Transmembrane helix</keyword>
<evidence type="ECO:0000313" key="2">
    <source>
        <dbReference type="EMBL" id="KAG8389125.1"/>
    </source>
</evidence>
<feature type="transmembrane region" description="Helical" evidence="1">
    <location>
        <begin position="12"/>
        <end position="31"/>
    </location>
</feature>
<accession>A0AAV6YCF1</accession>
<evidence type="ECO:0000256" key="1">
    <source>
        <dbReference type="SAM" id="Phobius"/>
    </source>
</evidence>
<organism evidence="2 3">
    <name type="scientific">Buddleja alternifolia</name>
    <dbReference type="NCBI Taxonomy" id="168488"/>
    <lineage>
        <taxon>Eukaryota</taxon>
        <taxon>Viridiplantae</taxon>
        <taxon>Streptophyta</taxon>
        <taxon>Embryophyta</taxon>
        <taxon>Tracheophyta</taxon>
        <taxon>Spermatophyta</taxon>
        <taxon>Magnoliopsida</taxon>
        <taxon>eudicotyledons</taxon>
        <taxon>Gunneridae</taxon>
        <taxon>Pentapetalae</taxon>
        <taxon>asterids</taxon>
        <taxon>lamiids</taxon>
        <taxon>Lamiales</taxon>
        <taxon>Scrophulariaceae</taxon>
        <taxon>Buddlejeae</taxon>
        <taxon>Buddleja</taxon>
    </lineage>
</organism>
<keyword evidence="3" id="KW-1185">Reference proteome</keyword>
<proteinExistence type="predicted"/>
<feature type="transmembrane region" description="Helical" evidence="1">
    <location>
        <begin position="134"/>
        <end position="154"/>
    </location>
</feature>
<feature type="transmembrane region" description="Helical" evidence="1">
    <location>
        <begin position="105"/>
        <end position="128"/>
    </location>
</feature>